<keyword evidence="4" id="KW-1185">Reference proteome</keyword>
<feature type="chain" id="PRO_5026280564" evidence="2">
    <location>
        <begin position="29"/>
        <end position="357"/>
    </location>
</feature>
<feature type="signal peptide" evidence="2">
    <location>
        <begin position="1"/>
        <end position="28"/>
    </location>
</feature>
<keyword evidence="1" id="KW-0175">Coiled coil</keyword>
<name>A0A6I4YHK7_9DEIO</name>
<comment type="caution">
    <text evidence="3">The sequence shown here is derived from an EMBL/GenBank/DDBJ whole genome shotgun (WGS) entry which is preliminary data.</text>
</comment>
<dbReference type="EMBL" id="WVHK01000032">
    <property type="protein sequence ID" value="MXV19990.1"/>
    <property type="molecule type" value="Genomic_DNA"/>
</dbReference>
<proteinExistence type="predicted"/>
<evidence type="ECO:0000256" key="1">
    <source>
        <dbReference type="SAM" id="Coils"/>
    </source>
</evidence>
<keyword evidence="2" id="KW-0732">Signal</keyword>
<organism evidence="3 4">
    <name type="scientific">Deinococcus xianganensis</name>
    <dbReference type="NCBI Taxonomy" id="1507289"/>
    <lineage>
        <taxon>Bacteria</taxon>
        <taxon>Thermotogati</taxon>
        <taxon>Deinococcota</taxon>
        <taxon>Deinococci</taxon>
        <taxon>Deinococcales</taxon>
        <taxon>Deinococcaceae</taxon>
        <taxon>Deinococcus</taxon>
    </lineage>
</organism>
<dbReference type="Proteomes" id="UP000430519">
    <property type="component" value="Unassembled WGS sequence"/>
</dbReference>
<protein>
    <submittedName>
        <fullName evidence="3">Uncharacterized protein</fullName>
    </submittedName>
</protein>
<evidence type="ECO:0000256" key="2">
    <source>
        <dbReference type="SAM" id="SignalP"/>
    </source>
</evidence>
<gene>
    <name evidence="3" type="ORF">GLX28_10100</name>
</gene>
<evidence type="ECO:0000313" key="3">
    <source>
        <dbReference type="EMBL" id="MXV19990.1"/>
    </source>
</evidence>
<reference evidence="3 4" key="1">
    <citation type="submission" date="2019-11" db="EMBL/GenBank/DDBJ databases">
        <title>Genome sequence of Deinococcus xianganensis Y35, AI-2 producing algicidal bacterium, isolated from lake water.</title>
        <authorList>
            <person name="Li Y."/>
        </authorList>
    </citation>
    <scope>NUCLEOTIDE SEQUENCE [LARGE SCALE GENOMIC DNA]</scope>
    <source>
        <strain evidence="3 4">Y35</strain>
    </source>
</reference>
<dbReference type="RefSeq" id="WP_160979111.1">
    <property type="nucleotide sequence ID" value="NZ_WVHK01000032.1"/>
</dbReference>
<dbReference type="AlphaFoldDB" id="A0A6I4YHK7"/>
<sequence length="357" mass="38466">MTTHQRRVRAVTLTATLTVLAAPAPAQALTWDDLGGTLKKACTYVNGGGQSGGIQYGGDRNLQWVCTVSSMYTFISNNIINGDWKGFAQDVMGRYVTELASYLTGQLGLGSLNETVDQLNDMMRGTYRDFRNAMLGAMKNALLTRGQYAPEDNQGLPGSTPGGLADYFADVNPIFNASQTAGRMGQTIEKFKAADTAMRVKKVQEQSIKAIEDTVAPAMSNAMGTIGNGVQTGQADELYKTAESAVSTREVAVAQAKVMTEAMKSDAVYNTSVLSLLSEIAKQGVLNNSELAQARARAEAQQTDNENELKQYLEQQAEQTLNEARDVAQQVDRNVQTASSMLDPDVSTTDILEDMAP</sequence>
<evidence type="ECO:0000313" key="4">
    <source>
        <dbReference type="Proteomes" id="UP000430519"/>
    </source>
</evidence>
<feature type="coiled-coil region" evidence="1">
    <location>
        <begin position="286"/>
        <end position="334"/>
    </location>
</feature>
<accession>A0A6I4YHK7</accession>